<dbReference type="EMBL" id="GBXM01093659">
    <property type="protein sequence ID" value="JAH14918.1"/>
    <property type="molecule type" value="Transcribed_RNA"/>
</dbReference>
<dbReference type="AlphaFoldDB" id="A0A0E9QFN5"/>
<reference evidence="1" key="1">
    <citation type="submission" date="2014-11" db="EMBL/GenBank/DDBJ databases">
        <authorList>
            <person name="Amaro Gonzalez C."/>
        </authorList>
    </citation>
    <scope>NUCLEOTIDE SEQUENCE</scope>
</reference>
<proteinExistence type="predicted"/>
<accession>A0A0E9QFN5</accession>
<name>A0A0E9QFN5_ANGAN</name>
<sequence length="42" mass="4597">MPTLGRCTHCSPWRCLASSAPSWLLGLLEGPKVLNSVQDRDT</sequence>
<evidence type="ECO:0000313" key="1">
    <source>
        <dbReference type="EMBL" id="JAH14918.1"/>
    </source>
</evidence>
<protein>
    <submittedName>
        <fullName evidence="1">Uncharacterized protein</fullName>
    </submittedName>
</protein>
<reference evidence="1" key="2">
    <citation type="journal article" date="2015" name="Fish Shellfish Immunol.">
        <title>Early steps in the European eel (Anguilla anguilla)-Vibrio vulnificus interaction in the gills: Role of the RtxA13 toxin.</title>
        <authorList>
            <person name="Callol A."/>
            <person name="Pajuelo D."/>
            <person name="Ebbesson L."/>
            <person name="Teles M."/>
            <person name="MacKenzie S."/>
            <person name="Amaro C."/>
        </authorList>
    </citation>
    <scope>NUCLEOTIDE SEQUENCE</scope>
</reference>
<organism evidence="1">
    <name type="scientific">Anguilla anguilla</name>
    <name type="common">European freshwater eel</name>
    <name type="synonym">Muraena anguilla</name>
    <dbReference type="NCBI Taxonomy" id="7936"/>
    <lineage>
        <taxon>Eukaryota</taxon>
        <taxon>Metazoa</taxon>
        <taxon>Chordata</taxon>
        <taxon>Craniata</taxon>
        <taxon>Vertebrata</taxon>
        <taxon>Euteleostomi</taxon>
        <taxon>Actinopterygii</taxon>
        <taxon>Neopterygii</taxon>
        <taxon>Teleostei</taxon>
        <taxon>Anguilliformes</taxon>
        <taxon>Anguillidae</taxon>
        <taxon>Anguilla</taxon>
    </lineage>
</organism>